<evidence type="ECO:0000313" key="2">
    <source>
        <dbReference type="EMBL" id="KAF4628864.1"/>
    </source>
</evidence>
<organism evidence="2 3">
    <name type="scientific">Cudoniella acicularis</name>
    <dbReference type="NCBI Taxonomy" id="354080"/>
    <lineage>
        <taxon>Eukaryota</taxon>
        <taxon>Fungi</taxon>
        <taxon>Dikarya</taxon>
        <taxon>Ascomycota</taxon>
        <taxon>Pezizomycotina</taxon>
        <taxon>Leotiomycetes</taxon>
        <taxon>Helotiales</taxon>
        <taxon>Tricladiaceae</taxon>
        <taxon>Cudoniella</taxon>
    </lineage>
</organism>
<feature type="domain" description="ATPase AAA-type core" evidence="1">
    <location>
        <begin position="126"/>
        <end position="173"/>
    </location>
</feature>
<name>A0A8H4REY8_9HELO</name>
<evidence type="ECO:0000313" key="3">
    <source>
        <dbReference type="Proteomes" id="UP000566819"/>
    </source>
</evidence>
<dbReference type="GO" id="GO:0005524">
    <property type="term" value="F:ATP binding"/>
    <property type="evidence" value="ECO:0007669"/>
    <property type="project" value="InterPro"/>
</dbReference>
<dbReference type="EMBL" id="JAAMPI010000752">
    <property type="protein sequence ID" value="KAF4628864.1"/>
    <property type="molecule type" value="Genomic_DNA"/>
</dbReference>
<protein>
    <recommendedName>
        <fullName evidence="1">ATPase AAA-type core domain-containing protein</fullName>
    </recommendedName>
</protein>
<dbReference type="Pfam" id="PF00004">
    <property type="entry name" value="AAA"/>
    <property type="match status" value="1"/>
</dbReference>
<reference evidence="2 3" key="1">
    <citation type="submission" date="2020-03" db="EMBL/GenBank/DDBJ databases">
        <title>Draft Genome Sequence of Cudoniella acicularis.</title>
        <authorList>
            <person name="Buettner E."/>
            <person name="Kellner H."/>
        </authorList>
    </citation>
    <scope>NUCLEOTIDE SEQUENCE [LARGE SCALE GENOMIC DNA]</scope>
    <source>
        <strain evidence="2 3">DSM 108380</strain>
    </source>
</reference>
<dbReference type="PANTHER" id="PTHR46411:SF3">
    <property type="entry name" value="AAA+ ATPASE DOMAIN-CONTAINING PROTEIN"/>
    <property type="match status" value="1"/>
</dbReference>
<dbReference type="OrthoDB" id="10042665at2759"/>
<dbReference type="PANTHER" id="PTHR46411">
    <property type="entry name" value="FAMILY ATPASE, PUTATIVE-RELATED"/>
    <property type="match status" value="1"/>
</dbReference>
<accession>A0A8H4REY8</accession>
<dbReference type="AlphaFoldDB" id="A0A8H4REY8"/>
<evidence type="ECO:0000259" key="1">
    <source>
        <dbReference type="Pfam" id="PF00004"/>
    </source>
</evidence>
<keyword evidence="3" id="KW-1185">Reference proteome</keyword>
<dbReference type="Proteomes" id="UP000566819">
    <property type="component" value="Unassembled WGS sequence"/>
</dbReference>
<sequence>MTTEPPPPAAAKKVESKESLARASKLDFKAVNEVWDDKAYKYTIEESPKSVNKANELDQYVFVIRARIKKKISAATVYIDIKSEYLRDVLRTVLKSVYRISVKQNLLYHYLPKLKSLRSSTDPLDLIGPPRVGKTLTTKALSEHLQRLLYTISARDLSHDVAKLEKQLSLIFELTDH</sequence>
<dbReference type="GO" id="GO:0016887">
    <property type="term" value="F:ATP hydrolysis activity"/>
    <property type="evidence" value="ECO:0007669"/>
    <property type="project" value="InterPro"/>
</dbReference>
<comment type="caution">
    <text evidence="2">The sequence shown here is derived from an EMBL/GenBank/DDBJ whole genome shotgun (WGS) entry which is preliminary data.</text>
</comment>
<dbReference type="InterPro" id="IPR003959">
    <property type="entry name" value="ATPase_AAA_core"/>
</dbReference>
<proteinExistence type="predicted"/>
<dbReference type="Gene3D" id="3.40.50.300">
    <property type="entry name" value="P-loop containing nucleotide triphosphate hydrolases"/>
    <property type="match status" value="1"/>
</dbReference>
<gene>
    <name evidence="2" type="ORF">G7Y89_g9286</name>
</gene>
<dbReference type="InterPro" id="IPR027417">
    <property type="entry name" value="P-loop_NTPase"/>
</dbReference>
<dbReference type="SUPFAM" id="SSF52540">
    <property type="entry name" value="P-loop containing nucleoside triphosphate hydrolases"/>
    <property type="match status" value="1"/>
</dbReference>